<accession>A0A1N6RXD5</accession>
<sequence length="71" mass="7892">MSEQTPKDRGGLGDLLGKAKEFMTEERIDKAKEFMTDERIDEVAGKIKSVAPDSVDRHVDTLAEKAKKAND</sequence>
<dbReference type="AlphaFoldDB" id="A0A1N6RXD5"/>
<dbReference type="Proteomes" id="UP000186235">
    <property type="component" value="Unassembled WGS sequence"/>
</dbReference>
<protein>
    <recommendedName>
        <fullName evidence="3">MT0933-like antitoxin protein</fullName>
    </recommendedName>
</protein>
<name>A0A1N6RXD5_9MICO</name>
<dbReference type="EMBL" id="FTMI01000003">
    <property type="protein sequence ID" value="SIQ33524.1"/>
    <property type="molecule type" value="Genomic_DNA"/>
</dbReference>
<dbReference type="RefSeq" id="WP_031316353.1">
    <property type="nucleotide sequence ID" value="NZ_FTMI01000003.1"/>
</dbReference>
<evidence type="ECO:0000313" key="2">
    <source>
        <dbReference type="Proteomes" id="UP000186235"/>
    </source>
</evidence>
<organism evidence="1 2">
    <name type="scientific">Cellulosimicrobium aquatile</name>
    <dbReference type="NCBI Taxonomy" id="1612203"/>
    <lineage>
        <taxon>Bacteria</taxon>
        <taxon>Bacillati</taxon>
        <taxon>Actinomycetota</taxon>
        <taxon>Actinomycetes</taxon>
        <taxon>Micrococcales</taxon>
        <taxon>Promicromonosporaceae</taxon>
        <taxon>Cellulosimicrobium</taxon>
    </lineage>
</organism>
<keyword evidence="2" id="KW-1185">Reference proteome</keyword>
<evidence type="ECO:0008006" key="3">
    <source>
        <dbReference type="Google" id="ProtNLM"/>
    </source>
</evidence>
<gene>
    <name evidence="1" type="ORF">SAMN05518682_2168</name>
</gene>
<proteinExistence type="predicted"/>
<evidence type="ECO:0000313" key="1">
    <source>
        <dbReference type="EMBL" id="SIQ33524.1"/>
    </source>
</evidence>
<reference evidence="2" key="1">
    <citation type="submission" date="2017-01" db="EMBL/GenBank/DDBJ databases">
        <authorList>
            <person name="Varghese N."/>
            <person name="Submissions S."/>
        </authorList>
    </citation>
    <scope>NUCLEOTIDE SEQUENCE [LARGE SCALE GENOMIC DNA]</scope>
    <source>
        <strain evidence="2">3bp</strain>
    </source>
</reference>
<dbReference type="GeneID" id="95683904"/>